<dbReference type="RefSeq" id="WP_131496381.1">
    <property type="nucleotide sequence ID" value="NZ_SJKC01000001.1"/>
</dbReference>
<name>A0A4R0J8P8_9ACTN</name>
<evidence type="ECO:0000313" key="2">
    <source>
        <dbReference type="EMBL" id="TCC42539.1"/>
    </source>
</evidence>
<dbReference type="Proteomes" id="UP000294225">
    <property type="component" value="Unassembled WGS sequence"/>
</dbReference>
<evidence type="ECO:0000313" key="3">
    <source>
        <dbReference type="Proteomes" id="UP000294225"/>
    </source>
</evidence>
<gene>
    <name evidence="2" type="ORF">E0H92_13315</name>
</gene>
<protein>
    <submittedName>
        <fullName evidence="2">Uncharacterized protein</fullName>
    </submittedName>
</protein>
<feature type="transmembrane region" description="Helical" evidence="1">
    <location>
        <begin position="6"/>
        <end position="27"/>
    </location>
</feature>
<dbReference type="EMBL" id="SJKC01000001">
    <property type="protein sequence ID" value="TCC42539.1"/>
    <property type="molecule type" value="Genomic_DNA"/>
</dbReference>
<keyword evidence="1" id="KW-0812">Transmembrane</keyword>
<reference evidence="2 3" key="1">
    <citation type="submission" date="2019-02" db="EMBL/GenBank/DDBJ databases">
        <title>Kribbella capetownensis sp. nov. and Kribbella speibonae sp. nov., isolated from soil.</title>
        <authorList>
            <person name="Curtis S.M."/>
            <person name="Norton I."/>
            <person name="Everest G.J."/>
            <person name="Meyers P.R."/>
        </authorList>
    </citation>
    <scope>NUCLEOTIDE SEQUENCE [LARGE SCALE GENOMIC DNA]</scope>
    <source>
        <strain evidence="2 3">YM55</strain>
    </source>
</reference>
<organism evidence="2 3">
    <name type="scientific">Kribbella speibonae</name>
    <dbReference type="NCBI Taxonomy" id="1572660"/>
    <lineage>
        <taxon>Bacteria</taxon>
        <taxon>Bacillati</taxon>
        <taxon>Actinomycetota</taxon>
        <taxon>Actinomycetes</taxon>
        <taxon>Propionibacteriales</taxon>
        <taxon>Kribbellaceae</taxon>
        <taxon>Kribbella</taxon>
    </lineage>
</organism>
<dbReference type="AlphaFoldDB" id="A0A4R0J8P8"/>
<accession>A0A4R0J8P8</accession>
<keyword evidence="1" id="KW-1133">Transmembrane helix</keyword>
<evidence type="ECO:0000256" key="1">
    <source>
        <dbReference type="SAM" id="Phobius"/>
    </source>
</evidence>
<proteinExistence type="predicted"/>
<feature type="transmembrane region" description="Helical" evidence="1">
    <location>
        <begin position="39"/>
        <end position="63"/>
    </location>
</feature>
<keyword evidence="1" id="KW-0472">Membrane</keyword>
<sequence length="113" mass="12024">MSDQEIANLVLMSLFILLPIALGAMLVGRSRGNRRVLKWARGLAVLTIVLAVAYDVAGAIYLLLAEPEPGHEPWTDPSAVVDYPTFFLPIGVGALLVGAGILVGVTRARHHLG</sequence>
<comment type="caution">
    <text evidence="2">The sequence shown here is derived from an EMBL/GenBank/DDBJ whole genome shotgun (WGS) entry which is preliminary data.</text>
</comment>
<feature type="transmembrane region" description="Helical" evidence="1">
    <location>
        <begin position="83"/>
        <end position="105"/>
    </location>
</feature>